<dbReference type="SMART" id="SM00388">
    <property type="entry name" value="HisKA"/>
    <property type="match status" value="1"/>
</dbReference>
<feature type="region of interest" description="Disordered" evidence="12">
    <location>
        <begin position="1267"/>
        <end position="1308"/>
    </location>
</feature>
<dbReference type="SUPFAM" id="SSF47384">
    <property type="entry name" value="Homodimeric domain of signal transducing histidine kinase"/>
    <property type="match status" value="1"/>
</dbReference>
<dbReference type="Pfam" id="PF00512">
    <property type="entry name" value="HisKA"/>
    <property type="match status" value="1"/>
</dbReference>
<sequence length="1612" mass="177892">MQQVYTHEGPYESIPSTASPGLQFLRHFLPALDSLDPTTNPVSPFIHPDARVFVGSGPPNRGTDVVGLLNVRQRHIQHFHHEVHKAWDIGNGTGPRTVMFEATSGTVFRNDPDEFEVRVREFNILELERAGSQSGPDGEDDGKGGLVAVEMRTYMDARPVQDQAARLQRESAYGEAKSTGDSHPQTTPLALLAAFRAKYCDEVQKPTWVYGVDVKPNSTTHSPNDGIITSAASFFKLSSSMASRANASSPTRQENNEGPAETTSGAVGEEGAVTHTPKSGMGSFTGFESEDRVYPIRSVISVDPSTASQSQQQTQSNLSSPVTGAREWSIIDAETWDKMQAQTKTSPGDHTATEPSMPAPDTAGSSSEPPDQGRPHLNHAPDPGSALTKNRGPEVDPDHGLVTARFRHVVTDAGHMVITGRANDSYQACEDEPIHIPGAVQSFGCLLVLREDIDGKLGVRVASENSEVILGYSPNCLFALPNFCDLLDEDQTDNLLDHLDFVRDDGYDPSVDGPEVFLLSVKLPSGKPRRFWCAAHLSPADSNLVICEFELEDDRINPLSVSGLTTPVTPTDTLGVEPTPEQLEHSTVNISQPLRVLRNARRRRGEAAAMEVFSILSQIQDQLGRAKSLESLLNTATGLVKELTGFHRVLIYQFDTEWNGTVVAELVDPKASVDLYKGLCFPASDIPKQARDLYRINKVRLLYDRDQVTSRLVCRTLEDLQTPVDMTHSYLRAMSPIHLKYLANMGVRASMSISISGFNELWGLISCHTYGTHGMRVSFPVRKMCRLIGDTVSRNIERLSYASRLQARKLINTVPTDQNPSGYIIATSDDLLKLFDADYGALSIRDETKLLGKMTHSQEILALLEYLRMRRMNSVVASHHITKDFPDLFYPPGFKHISGMLYVPLSPGGTDFMVFFRRGHLTEIKWAGNPYDKKPQNGHLEPRKSFQTWRETVLDQSREWTESDVETAAVLCLVYGKFIKVWRQKEAAMENSQLTRLLLANSAHEVRTPLNAVINYLEIALEGSLDPETRDNLTKSYSASKSLIYVINDLLDLTNAEKGQKLIKDEVFDLPATFREATDMFEGEAKRKKIDYKAIAHSGLPPAVIGDQRRVRQVFTSLISNAVRHTTAGSVTTEIWRSLEQDQPGCMLVQMTVLDTGSGMSQSTLEALFQELEQVSPDDGSYWLNPEDQTHSPDSCGQDKRVLGLGLALVARNVRNMHGQLSVRSEEGKGSCFKISLNFPVPDDAVSGKAEEPSVPDIVEPAVPIRPEEEFMLVDSKSTRSGGRRRSTGSNHSRGSYNSSRSGRSNRSEADRLISAMQESPLQRTASEGSEQRGPILVERTQGIADNRHATSTQSLPNLRDKWSPQQWPVKQARPFPSTARTMMPLVSPPLPGHEPVTDSGVPMTAIRIPPEDVERPPSPPAKALLRPPGTSAELPSAAEPSSAPAPNAEPTTLRVLVAEDDPINSKIVQKRLGKLGHAVILTGNGEECATTFRRDSANVDVVLMDIQMPIVDGVGSTRMIRQFEREFQLPLSDKASKNDRVPVFAVSASLFEKDAQLYIEAGFDGWIMKPINFNRLGVLFDGLQNHEIRNAATYRPGHWELGGWFKRHGEV</sequence>
<dbReference type="CDD" id="cd00082">
    <property type="entry name" value="HisKA"/>
    <property type="match status" value="1"/>
</dbReference>
<dbReference type="Pfam" id="PF01590">
    <property type="entry name" value="GAF"/>
    <property type="match status" value="1"/>
</dbReference>
<organism evidence="16 17">
    <name type="scientific">Aspergillus lentulus</name>
    <dbReference type="NCBI Taxonomy" id="293939"/>
    <lineage>
        <taxon>Eukaryota</taxon>
        <taxon>Fungi</taxon>
        <taxon>Dikarya</taxon>
        <taxon>Ascomycota</taxon>
        <taxon>Pezizomycotina</taxon>
        <taxon>Eurotiomycetes</taxon>
        <taxon>Eurotiomycetidae</taxon>
        <taxon>Eurotiales</taxon>
        <taxon>Aspergillaceae</taxon>
        <taxon>Aspergillus</taxon>
        <taxon>Aspergillus subgen. Fumigati</taxon>
    </lineage>
</organism>
<dbReference type="SMART" id="SM00387">
    <property type="entry name" value="HATPase_c"/>
    <property type="match status" value="1"/>
</dbReference>
<comment type="caution">
    <text evidence="16">The sequence shown here is derived from an EMBL/GenBank/DDBJ whole genome shotgun (WGS) entry which is preliminary data.</text>
</comment>
<keyword evidence="3" id="KW-0716">Sensory transduction</keyword>
<feature type="region of interest" description="Disordered" evidence="12">
    <location>
        <begin position="243"/>
        <end position="287"/>
    </location>
</feature>
<dbReference type="EMBL" id="BLKI01000012">
    <property type="protein sequence ID" value="GFF69871.1"/>
    <property type="molecule type" value="Genomic_DNA"/>
</dbReference>
<keyword evidence="8" id="KW-0157">Chromophore</keyword>
<dbReference type="PROSITE" id="PS50046">
    <property type="entry name" value="PHYTOCHROME_2"/>
    <property type="match status" value="1"/>
</dbReference>
<keyword evidence="5" id="KW-0547">Nucleotide-binding</keyword>
<dbReference type="PRINTS" id="PR01033">
    <property type="entry name" value="PHYTOCHROME"/>
</dbReference>
<protein>
    <recommendedName>
        <fullName evidence="18">Cyanobacterial phytochrome B</fullName>
    </recommendedName>
</protein>
<dbReference type="Gene3D" id="1.10.287.130">
    <property type="match status" value="1"/>
</dbReference>
<name>A0ABQ0ZZF8_ASPLE</name>
<evidence type="ECO:0000256" key="10">
    <source>
        <dbReference type="ARBA" id="ARBA00023170"/>
    </source>
</evidence>
<feature type="compositionally biased region" description="Low complexity" evidence="12">
    <location>
        <begin position="1288"/>
        <end position="1305"/>
    </location>
</feature>
<feature type="domain" description="Histidine kinase" evidence="14">
    <location>
        <begin position="1001"/>
        <end position="1241"/>
    </location>
</feature>
<dbReference type="SUPFAM" id="SSF55874">
    <property type="entry name" value="ATPase domain of HSP90 chaperone/DNA topoisomerase II/histidine kinase"/>
    <property type="match status" value="1"/>
</dbReference>
<evidence type="ECO:0000256" key="5">
    <source>
        <dbReference type="ARBA" id="ARBA00022741"/>
    </source>
</evidence>
<dbReference type="InterPro" id="IPR013515">
    <property type="entry name" value="Phytochrome_cen-reg"/>
</dbReference>
<dbReference type="PANTHER" id="PTHR43065">
    <property type="entry name" value="SENSOR HISTIDINE KINASE"/>
    <property type="match status" value="1"/>
</dbReference>
<dbReference type="InterPro" id="IPR003661">
    <property type="entry name" value="HisK_dim/P_dom"/>
</dbReference>
<dbReference type="CDD" id="cd17546">
    <property type="entry name" value="REC_hyHK_CKI1_RcsC-like"/>
    <property type="match status" value="1"/>
</dbReference>
<dbReference type="Pfam" id="PF00072">
    <property type="entry name" value="Response_reg"/>
    <property type="match status" value="1"/>
</dbReference>
<dbReference type="Gene3D" id="3.30.450.270">
    <property type="match status" value="1"/>
</dbReference>
<dbReference type="InterPro" id="IPR001294">
    <property type="entry name" value="Phytochrome"/>
</dbReference>
<evidence type="ECO:0008006" key="18">
    <source>
        <dbReference type="Google" id="ProtNLM"/>
    </source>
</evidence>
<feature type="compositionally biased region" description="Low complexity" evidence="12">
    <location>
        <begin position="1432"/>
        <end position="1449"/>
    </location>
</feature>
<dbReference type="PROSITE" id="PS50109">
    <property type="entry name" value="HIS_KIN"/>
    <property type="match status" value="1"/>
</dbReference>
<evidence type="ECO:0000256" key="4">
    <source>
        <dbReference type="ARBA" id="ARBA00022679"/>
    </source>
</evidence>
<dbReference type="PANTHER" id="PTHR43065:SF10">
    <property type="entry name" value="PEROXIDE STRESS-ACTIVATED HISTIDINE KINASE MAK3"/>
    <property type="match status" value="1"/>
</dbReference>
<dbReference type="Proteomes" id="UP000465220">
    <property type="component" value="Unassembled WGS sequence"/>
</dbReference>
<keyword evidence="1" id="KW-0600">Photoreceptor protein</keyword>
<evidence type="ECO:0000256" key="11">
    <source>
        <dbReference type="PROSITE-ProRule" id="PRU00169"/>
    </source>
</evidence>
<dbReference type="InterPro" id="IPR003594">
    <property type="entry name" value="HATPase_dom"/>
</dbReference>
<evidence type="ECO:0000259" key="13">
    <source>
        <dbReference type="PROSITE" id="PS50046"/>
    </source>
</evidence>
<gene>
    <name evidence="16" type="ORF">IFM60648_03030</name>
</gene>
<dbReference type="Gene3D" id="3.30.565.10">
    <property type="entry name" value="Histidine kinase-like ATPase, C-terminal domain"/>
    <property type="match status" value="1"/>
</dbReference>
<dbReference type="InterPro" id="IPR035965">
    <property type="entry name" value="PAS-like_dom_sf"/>
</dbReference>
<keyword evidence="17" id="KW-1185">Reference proteome</keyword>
<evidence type="ECO:0000256" key="2">
    <source>
        <dbReference type="ARBA" id="ARBA00022553"/>
    </source>
</evidence>
<evidence type="ECO:0000256" key="8">
    <source>
        <dbReference type="ARBA" id="ARBA00022991"/>
    </source>
</evidence>
<dbReference type="Gene3D" id="3.40.50.2300">
    <property type="match status" value="1"/>
</dbReference>
<feature type="region of interest" description="Disordered" evidence="12">
    <location>
        <begin position="1410"/>
        <end position="1449"/>
    </location>
</feature>
<dbReference type="PROSITE" id="PS50110">
    <property type="entry name" value="RESPONSE_REGULATORY"/>
    <property type="match status" value="1"/>
</dbReference>
<feature type="region of interest" description="Disordered" evidence="12">
    <location>
        <begin position="1340"/>
        <end position="1362"/>
    </location>
</feature>
<dbReference type="Pfam" id="PF00360">
    <property type="entry name" value="PHY"/>
    <property type="match status" value="1"/>
</dbReference>
<feature type="domain" description="Phytochrome chromophore attachment site" evidence="13">
    <location>
        <begin position="628"/>
        <end position="790"/>
    </location>
</feature>
<evidence type="ECO:0000256" key="3">
    <source>
        <dbReference type="ARBA" id="ARBA00022606"/>
    </source>
</evidence>
<dbReference type="InterPro" id="IPR011006">
    <property type="entry name" value="CheY-like_superfamily"/>
</dbReference>
<dbReference type="InterPro" id="IPR043150">
    <property type="entry name" value="Phytochrome_PHY_sf"/>
</dbReference>
<dbReference type="Pfam" id="PF08446">
    <property type="entry name" value="PAS_2"/>
    <property type="match status" value="1"/>
</dbReference>
<dbReference type="InterPro" id="IPR013654">
    <property type="entry name" value="PAS_2"/>
</dbReference>
<dbReference type="Gene3D" id="3.30.450.20">
    <property type="entry name" value="PAS domain"/>
    <property type="match status" value="2"/>
</dbReference>
<keyword evidence="7" id="KW-0067">ATP-binding</keyword>
<keyword evidence="4" id="KW-0808">Transferase</keyword>
<dbReference type="InterPro" id="IPR029016">
    <property type="entry name" value="GAF-like_dom_sf"/>
</dbReference>
<evidence type="ECO:0000256" key="7">
    <source>
        <dbReference type="ARBA" id="ARBA00022840"/>
    </source>
</evidence>
<accession>A0ABQ0ZZF8</accession>
<dbReference type="SUPFAM" id="SSF52172">
    <property type="entry name" value="CheY-like"/>
    <property type="match status" value="1"/>
</dbReference>
<dbReference type="InterPro" id="IPR016132">
    <property type="entry name" value="Phyto_chromo_attachment"/>
</dbReference>
<proteinExistence type="predicted"/>
<dbReference type="SMART" id="SM00448">
    <property type="entry name" value="REC"/>
    <property type="match status" value="1"/>
</dbReference>
<dbReference type="InterPro" id="IPR001789">
    <property type="entry name" value="Sig_transdc_resp-reg_receiver"/>
</dbReference>
<dbReference type="Gene3D" id="3.30.450.40">
    <property type="match status" value="1"/>
</dbReference>
<dbReference type="SUPFAM" id="SSF55781">
    <property type="entry name" value="GAF domain-like"/>
    <property type="match status" value="2"/>
</dbReference>
<keyword evidence="9" id="KW-0902">Two-component regulatory system</keyword>
<dbReference type="Pfam" id="PF02518">
    <property type="entry name" value="HATPase_c"/>
    <property type="match status" value="1"/>
</dbReference>
<keyword evidence="10" id="KW-0675">Receptor</keyword>
<feature type="region of interest" description="Disordered" evidence="12">
    <location>
        <begin position="341"/>
        <end position="396"/>
    </location>
</feature>
<evidence type="ECO:0000256" key="1">
    <source>
        <dbReference type="ARBA" id="ARBA00022543"/>
    </source>
</evidence>
<feature type="domain" description="Response regulatory" evidence="15">
    <location>
        <begin position="1455"/>
        <end position="1585"/>
    </location>
</feature>
<feature type="modified residue" description="4-aspartylphosphate" evidence="11">
    <location>
        <position position="1506"/>
    </location>
</feature>
<keyword evidence="2 11" id="KW-0597">Phosphoprotein</keyword>
<dbReference type="InterPro" id="IPR036097">
    <property type="entry name" value="HisK_dim/P_sf"/>
</dbReference>
<evidence type="ECO:0000313" key="16">
    <source>
        <dbReference type="EMBL" id="GFF69871.1"/>
    </source>
</evidence>
<dbReference type="InterPro" id="IPR003018">
    <property type="entry name" value="GAF"/>
</dbReference>
<feature type="region of interest" description="Disordered" evidence="12">
    <location>
        <begin position="304"/>
        <end position="326"/>
    </location>
</feature>
<dbReference type="SUPFAM" id="SSF55785">
    <property type="entry name" value="PYP-like sensor domain (PAS domain)"/>
    <property type="match status" value="1"/>
</dbReference>
<keyword evidence="6" id="KW-0418">Kinase</keyword>
<evidence type="ECO:0000256" key="6">
    <source>
        <dbReference type="ARBA" id="ARBA00022777"/>
    </source>
</evidence>
<dbReference type="InterPro" id="IPR036890">
    <property type="entry name" value="HATPase_C_sf"/>
</dbReference>
<evidence type="ECO:0000256" key="12">
    <source>
        <dbReference type="SAM" id="MobiDB-lite"/>
    </source>
</evidence>
<evidence type="ECO:0000259" key="15">
    <source>
        <dbReference type="PROSITE" id="PS50110"/>
    </source>
</evidence>
<evidence type="ECO:0000313" key="17">
    <source>
        <dbReference type="Proteomes" id="UP000465220"/>
    </source>
</evidence>
<dbReference type="InterPro" id="IPR005467">
    <property type="entry name" value="His_kinase_dom"/>
</dbReference>
<evidence type="ECO:0000256" key="9">
    <source>
        <dbReference type="ARBA" id="ARBA00023012"/>
    </source>
</evidence>
<evidence type="ECO:0000259" key="14">
    <source>
        <dbReference type="PROSITE" id="PS50109"/>
    </source>
</evidence>
<feature type="compositionally biased region" description="Low complexity" evidence="12">
    <location>
        <begin position="308"/>
        <end position="320"/>
    </location>
</feature>
<reference evidence="16 17" key="1">
    <citation type="submission" date="2020-01" db="EMBL/GenBank/DDBJ databases">
        <title>Draft genome sequence of Aspergillus lentulus IFM 60648.</title>
        <authorList>
            <person name="Takahashi H."/>
            <person name="Yaguchi T."/>
        </authorList>
    </citation>
    <scope>NUCLEOTIDE SEQUENCE [LARGE SCALE GENOMIC DNA]</scope>
    <source>
        <strain evidence="16 17">IFM 60648</strain>
    </source>
</reference>